<dbReference type="SUPFAM" id="SSF101386">
    <property type="entry name" value="all-alpha NTP pyrophosphatases"/>
    <property type="match status" value="1"/>
</dbReference>
<sequence>MRGWSFFVRGGEKMDIRKLFAMQRQLDERIETERGLRGERLVERKLLALLVEIGELANETRCFKFWSSKPPAAVETILEEYVDGLHFILSLGLDLSLHEGVQWPNVQESRPLVDQFLRVFEAVHAFGGQLNEEAYNQLVYAYAQLAHALSFTAQQIERAYIAKNEVNHERQSHNY</sequence>
<dbReference type="EMBL" id="CP000922">
    <property type="protein sequence ID" value="ACJ32910.1"/>
    <property type="molecule type" value="Genomic_DNA"/>
</dbReference>
<evidence type="ECO:0000313" key="1">
    <source>
        <dbReference type="EMBL" id="ACJ32910.1"/>
    </source>
</evidence>
<proteinExistence type="predicted"/>
<dbReference type="AlphaFoldDB" id="B7GGV5"/>
<dbReference type="HOGENOM" id="CLU_105318_0_0_9"/>
<dbReference type="eggNOG" id="COG4508">
    <property type="taxonomic scope" value="Bacteria"/>
</dbReference>
<accession>B7GGV5</accession>
<dbReference type="Pfam" id="PF08761">
    <property type="entry name" value="dUTPase_2"/>
    <property type="match status" value="1"/>
</dbReference>
<reference evidence="1 2" key="1">
    <citation type="journal article" date="2008" name="Genome Biol.">
        <title>Encapsulated in silica: genome, proteome and physiology of the thermophilic bacterium Anoxybacillus flavithermus WK1.</title>
        <authorList>
            <person name="Saw J.H."/>
            <person name="Mountain B.W."/>
            <person name="Feng L."/>
            <person name="Omelchenko M.V."/>
            <person name="Hou S."/>
            <person name="Saito J.A."/>
            <person name="Stott M.B."/>
            <person name="Li D."/>
            <person name="Zhao G."/>
            <person name="Wu J."/>
            <person name="Galperin M.Y."/>
            <person name="Koonin E.V."/>
            <person name="Makarova K.S."/>
            <person name="Wolf Y.I."/>
            <person name="Rigden D.J."/>
            <person name="Dunfield P.F."/>
            <person name="Wang L."/>
            <person name="Alam M."/>
        </authorList>
    </citation>
    <scope>NUCLEOTIDE SEQUENCE [LARGE SCALE GENOMIC DNA]</scope>
    <source>
        <strain evidence="2">DSM 21510 / WK1</strain>
    </source>
</reference>
<gene>
    <name evidence="1" type="primary">dutB</name>
    <name evidence="1" type="ordered locus">Aflv_0526</name>
</gene>
<dbReference type="PIRSF" id="PIRSF030140">
    <property type="entry name" value="UCP030140"/>
    <property type="match status" value="1"/>
</dbReference>
<dbReference type="Gene3D" id="1.10.4010.10">
    <property type="entry name" value="Type II deoxyuridine triphosphatase"/>
    <property type="match status" value="1"/>
</dbReference>
<organism evidence="1 2">
    <name type="scientific">Anoxybacillus flavithermus (strain DSM 21510 / WK1)</name>
    <dbReference type="NCBI Taxonomy" id="491915"/>
    <lineage>
        <taxon>Bacteria</taxon>
        <taxon>Bacillati</taxon>
        <taxon>Bacillota</taxon>
        <taxon>Bacilli</taxon>
        <taxon>Bacillales</taxon>
        <taxon>Anoxybacillaceae</taxon>
        <taxon>Anoxybacillus</taxon>
    </lineage>
</organism>
<protein>
    <submittedName>
        <fullName evidence="1">dUTPase (Dimeric)</fullName>
    </submittedName>
</protein>
<evidence type="ECO:0000313" key="2">
    <source>
        <dbReference type="Proteomes" id="UP000000742"/>
    </source>
</evidence>
<name>B7GGV5_ANOFW</name>
<dbReference type="STRING" id="491915.Aflv_0526"/>
<dbReference type="Proteomes" id="UP000000742">
    <property type="component" value="Chromosome"/>
</dbReference>
<dbReference type="InterPro" id="IPR016947">
    <property type="entry name" value="UCP030140"/>
</dbReference>
<dbReference type="CDD" id="cd11527">
    <property type="entry name" value="NTP-PPase_dUTPase"/>
    <property type="match status" value="1"/>
</dbReference>
<dbReference type="KEGG" id="afl:Aflv_0526"/>
<dbReference type="InterPro" id="IPR014871">
    <property type="entry name" value="dUTPase/dCTP_pyrophosphatase"/>
</dbReference>